<dbReference type="Gramene" id="Pp3c3_17660V3.1">
    <property type="protein sequence ID" value="Pp3c3_17660V3.1"/>
    <property type="gene ID" value="Pp3c3_17660"/>
</dbReference>
<dbReference type="PROSITE" id="PS50012">
    <property type="entry name" value="RCC1_3"/>
    <property type="match status" value="5"/>
</dbReference>
<dbReference type="FunCoup" id="A0A2K1KV17">
    <property type="interactions" value="1802"/>
</dbReference>
<dbReference type="Gene3D" id="2.130.10.30">
    <property type="entry name" value="Regulator of chromosome condensation 1/beta-lactamase-inhibitor protein II"/>
    <property type="match status" value="2"/>
</dbReference>
<dbReference type="RefSeq" id="XP_024369376.1">
    <property type="nucleotide sequence ID" value="XM_024513608.2"/>
</dbReference>
<dbReference type="OrthoDB" id="70707at2759"/>
<dbReference type="SUPFAM" id="SSF50985">
    <property type="entry name" value="RCC1/BLIP-II"/>
    <property type="match status" value="1"/>
</dbReference>
<proteinExistence type="predicted"/>
<feature type="repeat" description="RCC1" evidence="2">
    <location>
        <begin position="366"/>
        <end position="433"/>
    </location>
</feature>
<evidence type="ECO:0000313" key="5">
    <source>
        <dbReference type="EnsemblPlants" id="Pp3c3_17660V3.1"/>
    </source>
</evidence>
<dbReference type="PANTHER" id="PTHR45622">
    <property type="entry name" value="UBIQUITIN-PROTEIN LIGASE E3A-RELATED"/>
    <property type="match status" value="1"/>
</dbReference>
<dbReference type="Proteomes" id="UP000006727">
    <property type="component" value="Chromosome 3"/>
</dbReference>
<reference evidence="5" key="3">
    <citation type="submission" date="2020-12" db="UniProtKB">
        <authorList>
            <consortium name="EnsemblPlants"/>
        </authorList>
    </citation>
    <scope>IDENTIFICATION</scope>
</reference>
<dbReference type="Gramene" id="Pp3c3_17660V3.2">
    <property type="protein sequence ID" value="Pp3c3_17660V3.2"/>
    <property type="gene ID" value="Pp3c3_17660"/>
</dbReference>
<evidence type="ECO:0000313" key="4">
    <source>
        <dbReference type="EMBL" id="PNR57586.1"/>
    </source>
</evidence>
<dbReference type="PROSITE" id="PS00626">
    <property type="entry name" value="RCC1_2"/>
    <property type="match status" value="3"/>
</dbReference>
<dbReference type="KEGG" id="ppp:112279303"/>
<evidence type="ECO:0000256" key="1">
    <source>
        <dbReference type="ARBA" id="ARBA00022737"/>
    </source>
</evidence>
<evidence type="ECO:0000256" key="2">
    <source>
        <dbReference type="PROSITE-ProRule" id="PRU00235"/>
    </source>
</evidence>
<dbReference type="OMA" id="GWGNCRK"/>
<dbReference type="InterPro" id="IPR058923">
    <property type="entry name" value="RCC1-like_dom"/>
</dbReference>
<dbReference type="EnsemblPlants" id="Pp3c3_17660V3.1">
    <property type="protein sequence ID" value="Pp3c3_17660V3.1"/>
    <property type="gene ID" value="Pp3c3_17660"/>
</dbReference>
<name>A0A2K1KV17_PHYPA</name>
<feature type="repeat" description="RCC1" evidence="2">
    <location>
        <begin position="172"/>
        <end position="232"/>
    </location>
</feature>
<sequence length="433" mass="46510">MDIGKCRVREVWSWGAGTHGQLACGTLIDALTPQRVEALSDAALIVDIACGGAHGIAVFECGDVATWGRGQAGALGHGDETTITVPRFISSLQGIRISHAAAGWNHSAFVTDNGALYTCGDGTFGQLGHGHTESRLVPGRVEHLSSERINMVACGMRHTLALAVTQGSVCTSIVYAFGFNKRGQLGIQMKTNGSESKNKWCFSCPQRVDSLDMHGVVSVSANGDHSAALTRMGDLFLWGRGYNDGPDSQQPHLSHSGLKLIQVSLGWRHGLALAENKVVFAWGNNVCGQLGISRVSNNSERRAQEVNVAHKSIEQYTREREGKDGAAEKSQRQISGVDFQKVETQGMRVSWISAGSEHSAAVLEDGRIMMWGWAEHGQLGLGSLEDQEVPHMVTLASTRLSSGFFSATHDQHASANYVKTKVYCGSGYTFVVS</sequence>
<dbReference type="EMBL" id="ABEU02000003">
    <property type="protein sequence ID" value="PNR57586.1"/>
    <property type="molecule type" value="Genomic_DNA"/>
</dbReference>
<dbReference type="PaxDb" id="3218-PP1S315_10V6.1"/>
<feature type="domain" description="RCC1-like" evidence="3">
    <location>
        <begin position="10"/>
        <end position="398"/>
    </location>
</feature>
<dbReference type="GO" id="GO:0005737">
    <property type="term" value="C:cytoplasm"/>
    <property type="evidence" value="ECO:0000318"/>
    <property type="project" value="GO_Central"/>
</dbReference>
<dbReference type="EnsemblPlants" id="Pp3c3_17660V3.2">
    <property type="protein sequence ID" value="Pp3c3_17660V3.2"/>
    <property type="gene ID" value="Pp3c3_17660"/>
</dbReference>
<dbReference type="PANTHER" id="PTHR45622:SF71">
    <property type="entry name" value="ULTRAVIOLET-B RECEPTOR UVR8"/>
    <property type="match status" value="1"/>
</dbReference>
<dbReference type="PRINTS" id="PR00633">
    <property type="entry name" value="RCCNDNSATION"/>
</dbReference>
<keyword evidence="1" id="KW-0677">Repeat</keyword>
<feature type="repeat" description="RCC1" evidence="2">
    <location>
        <begin position="9"/>
        <end position="61"/>
    </location>
</feature>
<dbReference type="AlphaFoldDB" id="A0A2K1KV17"/>
<feature type="repeat" description="RCC1" evidence="2">
    <location>
        <begin position="62"/>
        <end position="113"/>
    </location>
</feature>
<organism evidence="4">
    <name type="scientific">Physcomitrium patens</name>
    <name type="common">Spreading-leaved earth moss</name>
    <name type="synonym">Physcomitrella patens</name>
    <dbReference type="NCBI Taxonomy" id="3218"/>
    <lineage>
        <taxon>Eukaryota</taxon>
        <taxon>Viridiplantae</taxon>
        <taxon>Streptophyta</taxon>
        <taxon>Embryophyta</taxon>
        <taxon>Bryophyta</taxon>
        <taxon>Bryophytina</taxon>
        <taxon>Bryopsida</taxon>
        <taxon>Funariidae</taxon>
        <taxon>Funariales</taxon>
        <taxon>Funariaceae</taxon>
        <taxon>Physcomitrium</taxon>
    </lineage>
</organism>
<accession>A0A2K1KV17</accession>
<dbReference type="GeneID" id="112279303"/>
<evidence type="ECO:0000313" key="6">
    <source>
        <dbReference type="Proteomes" id="UP000006727"/>
    </source>
</evidence>
<dbReference type="Pfam" id="PF25390">
    <property type="entry name" value="WD40_RLD"/>
    <property type="match status" value="1"/>
</dbReference>
<dbReference type="STRING" id="3218.A0A2K1KV17"/>
<keyword evidence="6" id="KW-1185">Reference proteome</keyword>
<dbReference type="InterPro" id="IPR009091">
    <property type="entry name" value="RCC1/BLIP-II"/>
</dbReference>
<evidence type="ECO:0000259" key="3">
    <source>
        <dbReference type="Pfam" id="PF25390"/>
    </source>
</evidence>
<reference evidence="4 6" key="1">
    <citation type="journal article" date="2008" name="Science">
        <title>The Physcomitrella genome reveals evolutionary insights into the conquest of land by plants.</title>
        <authorList>
            <person name="Rensing S."/>
            <person name="Lang D."/>
            <person name="Zimmer A."/>
            <person name="Terry A."/>
            <person name="Salamov A."/>
            <person name="Shapiro H."/>
            <person name="Nishiyama T."/>
            <person name="Perroud P.-F."/>
            <person name="Lindquist E."/>
            <person name="Kamisugi Y."/>
            <person name="Tanahashi T."/>
            <person name="Sakakibara K."/>
            <person name="Fujita T."/>
            <person name="Oishi K."/>
            <person name="Shin-I T."/>
            <person name="Kuroki Y."/>
            <person name="Toyoda A."/>
            <person name="Suzuki Y."/>
            <person name="Hashimoto A."/>
            <person name="Yamaguchi K."/>
            <person name="Sugano A."/>
            <person name="Kohara Y."/>
            <person name="Fujiyama A."/>
            <person name="Anterola A."/>
            <person name="Aoki S."/>
            <person name="Ashton N."/>
            <person name="Barbazuk W.B."/>
            <person name="Barker E."/>
            <person name="Bennetzen J."/>
            <person name="Bezanilla M."/>
            <person name="Blankenship R."/>
            <person name="Cho S.H."/>
            <person name="Dutcher S."/>
            <person name="Estelle M."/>
            <person name="Fawcett J.A."/>
            <person name="Gundlach H."/>
            <person name="Hanada K."/>
            <person name="Heyl A."/>
            <person name="Hicks K.A."/>
            <person name="Hugh J."/>
            <person name="Lohr M."/>
            <person name="Mayer K."/>
            <person name="Melkozernov A."/>
            <person name="Murata T."/>
            <person name="Nelson D."/>
            <person name="Pils B."/>
            <person name="Prigge M."/>
            <person name="Reiss B."/>
            <person name="Renner T."/>
            <person name="Rombauts S."/>
            <person name="Rushton P."/>
            <person name="Sanderfoot A."/>
            <person name="Schween G."/>
            <person name="Shiu S.-H."/>
            <person name="Stueber K."/>
            <person name="Theodoulou F.L."/>
            <person name="Tu H."/>
            <person name="Van de Peer Y."/>
            <person name="Verrier P.J."/>
            <person name="Waters E."/>
            <person name="Wood A."/>
            <person name="Yang L."/>
            <person name="Cove D."/>
            <person name="Cuming A."/>
            <person name="Hasebe M."/>
            <person name="Lucas S."/>
            <person name="Mishler D.B."/>
            <person name="Reski R."/>
            <person name="Grigoriev I."/>
            <person name="Quatrano R.S."/>
            <person name="Boore J.L."/>
        </authorList>
    </citation>
    <scope>NUCLEOTIDE SEQUENCE [LARGE SCALE GENOMIC DNA]</scope>
    <source>
        <strain evidence="5 6">cv. Gransden 2004</strain>
    </source>
</reference>
<dbReference type="InterPro" id="IPR051709">
    <property type="entry name" value="Ub-ligase/GTPase-reg"/>
</dbReference>
<protein>
    <recommendedName>
        <fullName evidence="3">RCC1-like domain-containing protein</fullName>
    </recommendedName>
</protein>
<gene>
    <name evidence="5" type="primary">LOC112279303</name>
    <name evidence="4" type="ORF">PHYPA_004580</name>
</gene>
<feature type="repeat" description="RCC1" evidence="2">
    <location>
        <begin position="114"/>
        <end position="165"/>
    </location>
</feature>
<dbReference type="InterPro" id="IPR000408">
    <property type="entry name" value="Reg_chr_condens"/>
</dbReference>
<reference evidence="4 6" key="2">
    <citation type="journal article" date="2018" name="Plant J.">
        <title>The Physcomitrella patens chromosome-scale assembly reveals moss genome structure and evolution.</title>
        <authorList>
            <person name="Lang D."/>
            <person name="Ullrich K.K."/>
            <person name="Murat F."/>
            <person name="Fuchs J."/>
            <person name="Jenkins J."/>
            <person name="Haas F.B."/>
            <person name="Piednoel M."/>
            <person name="Gundlach H."/>
            <person name="Van Bel M."/>
            <person name="Meyberg R."/>
            <person name="Vives C."/>
            <person name="Morata J."/>
            <person name="Symeonidi A."/>
            <person name="Hiss M."/>
            <person name="Muchero W."/>
            <person name="Kamisugi Y."/>
            <person name="Saleh O."/>
            <person name="Blanc G."/>
            <person name="Decker E.L."/>
            <person name="van Gessel N."/>
            <person name="Grimwood J."/>
            <person name="Hayes R.D."/>
            <person name="Graham S.W."/>
            <person name="Gunter L.E."/>
            <person name="McDaniel S.F."/>
            <person name="Hoernstein S.N.W."/>
            <person name="Larsson A."/>
            <person name="Li F.W."/>
            <person name="Perroud P.F."/>
            <person name="Phillips J."/>
            <person name="Ranjan P."/>
            <person name="Rokshar D.S."/>
            <person name="Rothfels C.J."/>
            <person name="Schneider L."/>
            <person name="Shu S."/>
            <person name="Stevenson D.W."/>
            <person name="Thummler F."/>
            <person name="Tillich M."/>
            <person name="Villarreal Aguilar J.C."/>
            <person name="Widiez T."/>
            <person name="Wong G.K."/>
            <person name="Wymore A."/>
            <person name="Zhang Y."/>
            <person name="Zimmer A.D."/>
            <person name="Quatrano R.S."/>
            <person name="Mayer K.F.X."/>
            <person name="Goodstein D."/>
            <person name="Casacuberta J.M."/>
            <person name="Vandepoele K."/>
            <person name="Reski R."/>
            <person name="Cuming A.C."/>
            <person name="Tuskan G.A."/>
            <person name="Maumus F."/>
            <person name="Salse J."/>
            <person name="Schmutz J."/>
            <person name="Rensing S.A."/>
        </authorList>
    </citation>
    <scope>NUCLEOTIDE SEQUENCE [LARGE SCALE GENOMIC DNA]</scope>
    <source>
        <strain evidence="5 6">cv. Gransden 2004</strain>
    </source>
</reference>